<dbReference type="GO" id="GO:0022857">
    <property type="term" value="F:transmembrane transporter activity"/>
    <property type="evidence" value="ECO:0007669"/>
    <property type="project" value="InterPro"/>
</dbReference>
<keyword evidence="5 6" id="KW-0472">Membrane</keyword>
<feature type="domain" description="Major facilitator superfamily (MFS) profile" evidence="7">
    <location>
        <begin position="247"/>
        <end position="438"/>
    </location>
</feature>
<dbReference type="STRING" id="475255.SAMN04488101_10880"/>
<dbReference type="Pfam" id="PF11700">
    <property type="entry name" value="ATG22"/>
    <property type="match status" value="1"/>
</dbReference>
<evidence type="ECO:0000313" key="9">
    <source>
        <dbReference type="Proteomes" id="UP000192678"/>
    </source>
</evidence>
<feature type="transmembrane region" description="Helical" evidence="6">
    <location>
        <begin position="21"/>
        <end position="41"/>
    </location>
</feature>
<sequence>MELKNNKKVIRSWAFFDWANSAYNLVITSTIFPAYYTIITTTKEHGDQVTFFGRTFTNTALSNYALSIAYLIMVILLPILSSMADYRGNKKLFMKLFTYMGGLACIGLYFFKLETLEIGIICFAIAAMGYVGGVMFNNSYLPEIATPDQQDRVSAKGYAFGYIGSVLLQLVCFVFVLKPELFGITDLSFPPRLSFLLVGLWWIGFAQISFKRLPAGSPNYKAINKNVIHNGFQELIKVWKQLKHMKFLKKFLLAFFFYSMGVQTIMLAAAGFGEKTLQLGTAKLIAVILIIQLVAIAGAVLMSNFAKKIGNIKVLIFVVIIWIAACFCAYFISNEYQFYGLAAIVGLIMGGIQSLSRSTYSKYLPADTPDTASFFSFYDVTEKMAIVIGLFSFAFIEEATGSMRNSIIALASFFVIGLVFLLLLKKIEPKLAKADSHS</sequence>
<gene>
    <name evidence="8" type="ORF">SAMN04488101_10880</name>
</gene>
<dbReference type="InterPro" id="IPR020846">
    <property type="entry name" value="MFS_dom"/>
</dbReference>
<dbReference type="Gene3D" id="1.20.1250.20">
    <property type="entry name" value="MFS general substrate transporter like domains"/>
    <property type="match status" value="1"/>
</dbReference>
<evidence type="ECO:0000256" key="4">
    <source>
        <dbReference type="ARBA" id="ARBA00022989"/>
    </source>
</evidence>
<evidence type="ECO:0000256" key="1">
    <source>
        <dbReference type="ARBA" id="ARBA00004127"/>
    </source>
</evidence>
<feature type="transmembrane region" description="Helical" evidence="6">
    <location>
        <begin position="377"/>
        <end position="395"/>
    </location>
</feature>
<feature type="transmembrane region" description="Helical" evidence="6">
    <location>
        <begin position="61"/>
        <end position="80"/>
    </location>
</feature>
<dbReference type="GO" id="GO:0012505">
    <property type="term" value="C:endomembrane system"/>
    <property type="evidence" value="ECO:0007669"/>
    <property type="project" value="UniProtKB-SubCell"/>
</dbReference>
<feature type="transmembrane region" description="Helical" evidence="6">
    <location>
        <begin position="284"/>
        <end position="302"/>
    </location>
</feature>
<organism evidence="8 9">
    <name type="scientific">Pedobacter nyackensis</name>
    <dbReference type="NCBI Taxonomy" id="475255"/>
    <lineage>
        <taxon>Bacteria</taxon>
        <taxon>Pseudomonadati</taxon>
        <taxon>Bacteroidota</taxon>
        <taxon>Sphingobacteriia</taxon>
        <taxon>Sphingobacteriales</taxon>
        <taxon>Sphingobacteriaceae</taxon>
        <taxon>Pedobacter</taxon>
    </lineage>
</organism>
<proteinExistence type="predicted"/>
<keyword evidence="9" id="KW-1185">Reference proteome</keyword>
<dbReference type="InterPro" id="IPR050495">
    <property type="entry name" value="ATG22/LtaA_families"/>
</dbReference>
<evidence type="ECO:0000256" key="5">
    <source>
        <dbReference type="ARBA" id="ARBA00023136"/>
    </source>
</evidence>
<evidence type="ECO:0000259" key="7">
    <source>
        <dbReference type="PROSITE" id="PS50850"/>
    </source>
</evidence>
<dbReference type="PROSITE" id="PS50850">
    <property type="entry name" value="MFS"/>
    <property type="match status" value="1"/>
</dbReference>
<evidence type="ECO:0000256" key="3">
    <source>
        <dbReference type="ARBA" id="ARBA00022692"/>
    </source>
</evidence>
<evidence type="ECO:0000313" key="8">
    <source>
        <dbReference type="EMBL" id="SMD00754.1"/>
    </source>
</evidence>
<evidence type="ECO:0000256" key="6">
    <source>
        <dbReference type="SAM" id="Phobius"/>
    </source>
</evidence>
<comment type="subcellular location">
    <subcellularLocation>
        <location evidence="1">Endomembrane system</location>
        <topology evidence="1">Multi-pass membrane protein</topology>
    </subcellularLocation>
</comment>
<dbReference type="OrthoDB" id="9768783at2"/>
<feature type="transmembrane region" description="Helical" evidence="6">
    <location>
        <begin position="92"/>
        <end position="112"/>
    </location>
</feature>
<feature type="transmembrane region" description="Helical" evidence="6">
    <location>
        <begin position="338"/>
        <end position="356"/>
    </location>
</feature>
<dbReference type="InterPro" id="IPR036259">
    <property type="entry name" value="MFS_trans_sf"/>
</dbReference>
<keyword evidence="2" id="KW-0813">Transport</keyword>
<accession>A0A1W2DTF2</accession>
<keyword evidence="3 6" id="KW-0812">Transmembrane</keyword>
<dbReference type="PANTHER" id="PTHR23519">
    <property type="entry name" value="AUTOPHAGY-RELATED PROTEIN 22"/>
    <property type="match status" value="1"/>
</dbReference>
<feature type="transmembrane region" description="Helical" evidence="6">
    <location>
        <begin position="314"/>
        <end position="332"/>
    </location>
</feature>
<feature type="transmembrane region" description="Helical" evidence="6">
    <location>
        <begin position="189"/>
        <end position="210"/>
    </location>
</feature>
<dbReference type="RefSeq" id="WP_084290183.1">
    <property type="nucleotide sequence ID" value="NZ_FWYB01000008.1"/>
</dbReference>
<feature type="transmembrane region" description="Helical" evidence="6">
    <location>
        <begin position="118"/>
        <end position="136"/>
    </location>
</feature>
<feature type="transmembrane region" description="Helical" evidence="6">
    <location>
        <begin position="251"/>
        <end position="272"/>
    </location>
</feature>
<feature type="transmembrane region" description="Helical" evidence="6">
    <location>
        <begin position="407"/>
        <end position="424"/>
    </location>
</feature>
<keyword evidence="4 6" id="KW-1133">Transmembrane helix</keyword>
<protein>
    <submittedName>
        <fullName evidence="8">MFS transporter, UMF1 family</fullName>
    </submittedName>
</protein>
<reference evidence="8 9" key="1">
    <citation type="submission" date="2017-04" db="EMBL/GenBank/DDBJ databases">
        <authorList>
            <person name="Afonso C.L."/>
            <person name="Miller P.J."/>
            <person name="Scott M.A."/>
            <person name="Spackman E."/>
            <person name="Goraichik I."/>
            <person name="Dimitrov K.M."/>
            <person name="Suarez D.L."/>
            <person name="Swayne D.E."/>
        </authorList>
    </citation>
    <scope>NUCLEOTIDE SEQUENCE [LARGE SCALE GENOMIC DNA]</scope>
    <source>
        <strain evidence="8 9">DSM 19625</strain>
    </source>
</reference>
<evidence type="ECO:0000256" key="2">
    <source>
        <dbReference type="ARBA" id="ARBA00022448"/>
    </source>
</evidence>
<dbReference type="InterPro" id="IPR024671">
    <property type="entry name" value="Atg22-like"/>
</dbReference>
<dbReference type="AlphaFoldDB" id="A0A1W2DTF2"/>
<dbReference type="EMBL" id="FWYB01000008">
    <property type="protein sequence ID" value="SMD00754.1"/>
    <property type="molecule type" value="Genomic_DNA"/>
</dbReference>
<dbReference type="Proteomes" id="UP000192678">
    <property type="component" value="Unassembled WGS sequence"/>
</dbReference>
<name>A0A1W2DTF2_9SPHI</name>
<feature type="transmembrane region" description="Helical" evidence="6">
    <location>
        <begin position="157"/>
        <end position="177"/>
    </location>
</feature>
<dbReference type="SUPFAM" id="SSF103473">
    <property type="entry name" value="MFS general substrate transporter"/>
    <property type="match status" value="1"/>
</dbReference>
<dbReference type="PANTHER" id="PTHR23519:SF1">
    <property type="entry name" value="AUTOPHAGY-RELATED PROTEIN 22"/>
    <property type="match status" value="1"/>
</dbReference>